<reference evidence="5" key="1">
    <citation type="submission" date="2018-08" db="EMBL/GenBank/DDBJ databases">
        <authorList>
            <person name="Lee J.-S."/>
        </authorList>
    </citation>
    <scope>NUCLEOTIDE SEQUENCE</scope>
</reference>
<dbReference type="InterPro" id="IPR017972">
    <property type="entry name" value="Cyt_P450_CS"/>
</dbReference>
<evidence type="ECO:0000256" key="1">
    <source>
        <dbReference type="ARBA" id="ARBA00010617"/>
    </source>
</evidence>
<dbReference type="InterPro" id="IPR039983">
    <property type="entry name" value="CYP46A1"/>
</dbReference>
<keyword evidence="2 3" id="KW-0408">Iron</keyword>
<sequence>MFELKISFGTFLSLFSVIYLSYTIHLYFYSPKLEYKSIFSEILKLSICAGFIIFVYKTCQIYLLRQRYRHIPGPKTNGLLGFYLGNIPELKELVKHKMVPDILADWVKEYGPCFKYQILDKISVFTISPEAIKEMYIEKNFPKHPDIYAVLGFPYGSRYMGTSLVTSLNNERHRHRRHIMNPAFSRQALNGFMDEFNAKSDILMDKLRNLADGKTTIKMLDELNNLTLDVIAAACFGMQNDSITKENNLKKYVFESLRGLNRLLFNPTIKYNPFEWNYIQRYKKLLNDLRNLGRAQIHSRIKALEDDNYVKDDLITLMVKNSKTSSIDIEDLVDDFLTFFVAGQETTSNMLAFAILELGQNIPVLNKLKEEVDSTIGSKNHIDYDDLSKLKYLESVIKETLRKWSITPLINRQSTVPIKIYDYEIPVGSEIQVSSYVSGRMEEFFPDCKKFEPERFYSNEGKINKYTYFPFSLGPRNCIGQNFSIIEGKICLAKFIQNFNFKLDPNQSFEGVQHATINPASGTLAVLEIRSD</sequence>
<comment type="cofactor">
    <cofactor evidence="2">
        <name>heme</name>
        <dbReference type="ChEBI" id="CHEBI:30413"/>
    </cofactor>
</comment>
<dbReference type="AlphaFoldDB" id="A0A5J6KCP4"/>
<name>A0A5J6KCP4_9BILA</name>
<dbReference type="PANTHER" id="PTHR24293:SF0">
    <property type="entry name" value="CYP46A1 PROTEIN-RELATED"/>
    <property type="match status" value="1"/>
</dbReference>
<feature type="transmembrane region" description="Helical" evidence="4">
    <location>
        <begin position="42"/>
        <end position="64"/>
    </location>
</feature>
<dbReference type="InterPro" id="IPR036396">
    <property type="entry name" value="Cyt_P450_sf"/>
</dbReference>
<keyword evidence="4" id="KW-0472">Membrane</keyword>
<keyword evidence="4" id="KW-1133">Transmembrane helix</keyword>
<keyword evidence="2 3" id="KW-0479">Metal-binding</keyword>
<evidence type="ECO:0000256" key="3">
    <source>
        <dbReference type="RuleBase" id="RU000461"/>
    </source>
</evidence>
<dbReference type="CDD" id="cd20613">
    <property type="entry name" value="CYP46A1-like"/>
    <property type="match status" value="1"/>
</dbReference>
<evidence type="ECO:0000256" key="2">
    <source>
        <dbReference type="PIRSR" id="PIRSR602401-1"/>
    </source>
</evidence>
<organism evidence="5">
    <name type="scientific">Brachionus rotundiformis</name>
    <dbReference type="NCBI Taxonomy" id="96890"/>
    <lineage>
        <taxon>Eukaryota</taxon>
        <taxon>Metazoa</taxon>
        <taxon>Spiralia</taxon>
        <taxon>Gnathifera</taxon>
        <taxon>Rotifera</taxon>
        <taxon>Eurotatoria</taxon>
        <taxon>Monogononta</taxon>
        <taxon>Pseudotrocha</taxon>
        <taxon>Ploima</taxon>
        <taxon>Brachionidae</taxon>
        <taxon>Brachionus</taxon>
    </lineage>
</organism>
<dbReference type="GO" id="GO:0033781">
    <property type="term" value="F:cholesterol 24-hydroxylase activity"/>
    <property type="evidence" value="ECO:0007669"/>
    <property type="project" value="InterPro"/>
</dbReference>
<keyword evidence="4" id="KW-0812">Transmembrane</keyword>
<dbReference type="Pfam" id="PF00067">
    <property type="entry name" value="p450"/>
    <property type="match status" value="1"/>
</dbReference>
<dbReference type="InterPro" id="IPR001128">
    <property type="entry name" value="Cyt_P450"/>
</dbReference>
<dbReference type="EMBL" id="MH718976">
    <property type="protein sequence ID" value="QEV83801.1"/>
    <property type="molecule type" value="mRNA"/>
</dbReference>
<feature type="binding site" description="axial binding residue" evidence="2">
    <location>
        <position position="478"/>
    </location>
    <ligand>
        <name>heme</name>
        <dbReference type="ChEBI" id="CHEBI:30413"/>
    </ligand>
    <ligandPart>
        <name>Fe</name>
        <dbReference type="ChEBI" id="CHEBI:18248"/>
    </ligandPart>
</feature>
<keyword evidence="2 3" id="KW-0349">Heme</keyword>
<dbReference type="Gene3D" id="1.10.630.10">
    <property type="entry name" value="Cytochrome P450"/>
    <property type="match status" value="1"/>
</dbReference>
<protein>
    <submittedName>
        <fullName evidence="5">Cytochrome P450</fullName>
    </submittedName>
</protein>
<accession>A0A5J6KCP4</accession>
<keyword evidence="3" id="KW-0560">Oxidoreductase</keyword>
<gene>
    <name evidence="5" type="primary">CYP3049B7</name>
</gene>
<dbReference type="GO" id="GO:0005506">
    <property type="term" value="F:iron ion binding"/>
    <property type="evidence" value="ECO:0007669"/>
    <property type="project" value="InterPro"/>
</dbReference>
<dbReference type="InterPro" id="IPR002401">
    <property type="entry name" value="Cyt_P450_E_grp-I"/>
</dbReference>
<dbReference type="PRINTS" id="PR00385">
    <property type="entry name" value="P450"/>
</dbReference>
<keyword evidence="3" id="KW-0503">Monooxygenase</keyword>
<proteinExistence type="evidence at transcript level"/>
<feature type="transmembrane region" description="Helical" evidence="4">
    <location>
        <begin position="6"/>
        <end position="30"/>
    </location>
</feature>
<evidence type="ECO:0000313" key="5">
    <source>
        <dbReference type="EMBL" id="QEV83801.1"/>
    </source>
</evidence>
<dbReference type="SUPFAM" id="SSF48264">
    <property type="entry name" value="Cytochrome P450"/>
    <property type="match status" value="1"/>
</dbReference>
<dbReference type="PROSITE" id="PS00086">
    <property type="entry name" value="CYTOCHROME_P450"/>
    <property type="match status" value="1"/>
</dbReference>
<dbReference type="GO" id="GO:0006707">
    <property type="term" value="P:cholesterol catabolic process"/>
    <property type="evidence" value="ECO:0007669"/>
    <property type="project" value="InterPro"/>
</dbReference>
<dbReference type="PANTHER" id="PTHR24293">
    <property type="entry name" value="CYTOCHROME P450 FAMILY 46 SUBFAMILY A"/>
    <property type="match status" value="1"/>
</dbReference>
<evidence type="ECO:0000256" key="4">
    <source>
        <dbReference type="SAM" id="Phobius"/>
    </source>
</evidence>
<dbReference type="GO" id="GO:0020037">
    <property type="term" value="F:heme binding"/>
    <property type="evidence" value="ECO:0007669"/>
    <property type="project" value="InterPro"/>
</dbReference>
<comment type="similarity">
    <text evidence="1 3">Belongs to the cytochrome P450 family.</text>
</comment>
<dbReference type="PRINTS" id="PR00463">
    <property type="entry name" value="EP450I"/>
</dbReference>